<evidence type="ECO:0000256" key="2">
    <source>
        <dbReference type="PIRSR" id="PIRSR637460-2"/>
    </source>
</evidence>
<evidence type="ECO:0000259" key="4">
    <source>
        <dbReference type="Pfam" id="PF13472"/>
    </source>
</evidence>
<dbReference type="InterPro" id="IPR036514">
    <property type="entry name" value="SGNH_hydro_sf"/>
</dbReference>
<evidence type="ECO:0000256" key="3">
    <source>
        <dbReference type="SAM" id="SignalP"/>
    </source>
</evidence>
<comment type="caution">
    <text evidence="5">The sequence shown here is derived from an EMBL/GenBank/DDBJ whole genome shotgun (WGS) entry which is preliminary data.</text>
</comment>
<evidence type="ECO:0000313" key="6">
    <source>
        <dbReference type="Proteomes" id="UP000319516"/>
    </source>
</evidence>
<feature type="disulfide bond" evidence="2">
    <location>
        <begin position="70"/>
        <end position="94"/>
    </location>
</feature>
<dbReference type="CDD" id="cd01823">
    <property type="entry name" value="SEST_like"/>
    <property type="match status" value="1"/>
</dbReference>
<keyword evidence="3" id="KW-0732">Signal</keyword>
<feature type="domain" description="SGNH hydrolase-type esterase" evidence="4">
    <location>
        <begin position="52"/>
        <end position="266"/>
    </location>
</feature>
<dbReference type="Proteomes" id="UP000319516">
    <property type="component" value="Unassembled WGS sequence"/>
</dbReference>
<evidence type="ECO:0000313" key="5">
    <source>
        <dbReference type="EMBL" id="TQL50831.1"/>
    </source>
</evidence>
<gene>
    <name evidence="5" type="ORF">FB467_1950</name>
</gene>
<dbReference type="PANTHER" id="PTHR37981:SF1">
    <property type="entry name" value="SGNH HYDROLASE-TYPE ESTERASE DOMAIN-CONTAINING PROTEIN"/>
    <property type="match status" value="1"/>
</dbReference>
<evidence type="ECO:0000256" key="1">
    <source>
        <dbReference type="PIRSR" id="PIRSR637460-1"/>
    </source>
</evidence>
<dbReference type="AlphaFoldDB" id="A0A542YRZ6"/>
<dbReference type="InterPro" id="IPR013830">
    <property type="entry name" value="SGNH_hydro"/>
</dbReference>
<dbReference type="SUPFAM" id="SSF52266">
    <property type="entry name" value="SGNH hydrolase"/>
    <property type="match status" value="1"/>
</dbReference>
<dbReference type="EMBL" id="VFOP01000001">
    <property type="protein sequence ID" value="TQL50831.1"/>
    <property type="molecule type" value="Genomic_DNA"/>
</dbReference>
<keyword evidence="5" id="KW-0378">Hydrolase</keyword>
<proteinExistence type="predicted"/>
<dbReference type="GO" id="GO:0004806">
    <property type="term" value="F:triacylglycerol lipase activity"/>
    <property type="evidence" value="ECO:0007669"/>
    <property type="project" value="TreeGrafter"/>
</dbReference>
<dbReference type="InterPro" id="IPR037460">
    <property type="entry name" value="SEST-like"/>
</dbReference>
<dbReference type="PANTHER" id="PTHR37981">
    <property type="entry name" value="LIPASE 2"/>
    <property type="match status" value="1"/>
</dbReference>
<dbReference type="Pfam" id="PF13472">
    <property type="entry name" value="Lipase_GDSL_2"/>
    <property type="match status" value="1"/>
</dbReference>
<protein>
    <submittedName>
        <fullName evidence="5">GDSL-like lipase/acylhydrolase family protein</fullName>
    </submittedName>
</protein>
<dbReference type="Gene3D" id="3.40.50.1110">
    <property type="entry name" value="SGNH hydrolase"/>
    <property type="match status" value="1"/>
</dbReference>
<accession>A0A542YRZ6</accession>
<organism evidence="5 6">
    <name type="scientific">Ornithinicoccus hortensis</name>
    <dbReference type="NCBI Taxonomy" id="82346"/>
    <lineage>
        <taxon>Bacteria</taxon>
        <taxon>Bacillati</taxon>
        <taxon>Actinomycetota</taxon>
        <taxon>Actinomycetes</taxon>
        <taxon>Micrococcales</taxon>
        <taxon>Intrasporangiaceae</taxon>
        <taxon>Ornithinicoccus</taxon>
    </lineage>
</organism>
<feature type="chain" id="PRO_5021791215" evidence="3">
    <location>
        <begin position="27"/>
        <end position="366"/>
    </location>
</feature>
<feature type="active site" evidence="1">
    <location>
        <position position="260"/>
    </location>
</feature>
<name>A0A542YRZ6_9MICO</name>
<reference evidence="5 6" key="1">
    <citation type="submission" date="2019-06" db="EMBL/GenBank/DDBJ databases">
        <title>Sequencing the genomes of 1000 actinobacteria strains.</title>
        <authorList>
            <person name="Klenk H.-P."/>
        </authorList>
    </citation>
    <scope>NUCLEOTIDE SEQUENCE [LARGE SCALE GENOMIC DNA]</scope>
    <source>
        <strain evidence="5 6">DSM 12335</strain>
    </source>
</reference>
<dbReference type="OrthoDB" id="5503950at2"/>
<feature type="disulfide bond" evidence="2">
    <location>
        <begin position="193"/>
        <end position="242"/>
    </location>
</feature>
<keyword evidence="2" id="KW-1015">Disulfide bond</keyword>
<feature type="disulfide bond" evidence="2">
    <location>
        <begin position="135"/>
        <end position="144"/>
    </location>
</feature>
<feature type="active site" description="Nucleophile" evidence="1">
    <location>
        <position position="56"/>
    </location>
</feature>
<sequence>MLRSVETRRRIPLTASLAVPAGLALALTGALPASPVTTAPTVDQADETAYVALGDSFSAGTGTRARTDNCYRSPYGYPALIAGAQGLTLDYQACSGATTADVLANQVGALGPETGLVTMTIGGNDLGFASVITECALPGWLSDCHGAINDGRQILQTQLPGRYDAVLGAIAAGAPSADVRVGGYPHLFNGRDCHLLTFFTRSEMDALNAATDELDALVEQKTTGAGYTYVEPRDAFGGHAVCDRTEWINGLSWPIVESFHPNRAGNIAYADLFAPGSGTAEASAVPAERTAQSESTLVRRQAETVLGMDLTSPANLRAARAAGIPTGTLQSVVRDLESGDTARAAAALERLSELDARHEARLGAHR</sequence>
<dbReference type="GO" id="GO:0019433">
    <property type="term" value="P:triglyceride catabolic process"/>
    <property type="evidence" value="ECO:0007669"/>
    <property type="project" value="TreeGrafter"/>
</dbReference>
<keyword evidence="6" id="KW-1185">Reference proteome</keyword>
<feature type="signal peptide" evidence="3">
    <location>
        <begin position="1"/>
        <end position="26"/>
    </location>
</feature>